<dbReference type="GO" id="GO:0006518">
    <property type="term" value="P:peptide metabolic process"/>
    <property type="evidence" value="ECO:0007669"/>
    <property type="project" value="TreeGrafter"/>
</dbReference>
<dbReference type="GO" id="GO:0009507">
    <property type="term" value="C:chloroplast"/>
    <property type="evidence" value="ECO:0007669"/>
    <property type="project" value="TreeGrafter"/>
</dbReference>
<gene>
    <name evidence="9" type="ORF">OLEA9_A057247</name>
</gene>
<evidence type="ECO:0000256" key="5">
    <source>
        <dbReference type="ARBA" id="ARBA00022833"/>
    </source>
</evidence>
<dbReference type="GO" id="GO:0046872">
    <property type="term" value="F:metal ion binding"/>
    <property type="evidence" value="ECO:0007669"/>
    <property type="project" value="UniProtKB-UniRule"/>
</dbReference>
<dbReference type="InterPro" id="IPR001567">
    <property type="entry name" value="Pept_M3A_M3B_dom"/>
</dbReference>
<dbReference type="Proteomes" id="UP000594638">
    <property type="component" value="Unassembled WGS sequence"/>
</dbReference>
<keyword evidence="10" id="KW-1185">Reference proteome</keyword>
<evidence type="ECO:0000256" key="6">
    <source>
        <dbReference type="ARBA" id="ARBA00023049"/>
    </source>
</evidence>
<evidence type="ECO:0000313" key="9">
    <source>
        <dbReference type="EMBL" id="CAA2979725.1"/>
    </source>
</evidence>
<dbReference type="Pfam" id="PF01432">
    <property type="entry name" value="Peptidase_M3"/>
    <property type="match status" value="1"/>
</dbReference>
<evidence type="ECO:0000259" key="8">
    <source>
        <dbReference type="Pfam" id="PF01432"/>
    </source>
</evidence>
<dbReference type="AlphaFoldDB" id="A0A8S0RK42"/>
<comment type="cofactor">
    <cofactor evidence="7">
        <name>Zn(2+)</name>
        <dbReference type="ChEBI" id="CHEBI:29105"/>
    </cofactor>
    <text evidence="7">Binds 1 zinc ion.</text>
</comment>
<dbReference type="Gene3D" id="1.10.1370.10">
    <property type="entry name" value="Neurolysin, domain 3"/>
    <property type="match status" value="1"/>
</dbReference>
<keyword evidence="5 7" id="KW-0862">Zinc</keyword>
<comment type="caution">
    <text evidence="9">The sequence shown here is derived from an EMBL/GenBank/DDBJ whole genome shotgun (WGS) entry which is preliminary data.</text>
</comment>
<evidence type="ECO:0000256" key="2">
    <source>
        <dbReference type="ARBA" id="ARBA00022670"/>
    </source>
</evidence>
<dbReference type="OrthoDB" id="534666at2759"/>
<keyword evidence="6 7" id="KW-0482">Metalloprotease</keyword>
<dbReference type="InterPro" id="IPR024077">
    <property type="entry name" value="Neurolysin/TOP_dom2"/>
</dbReference>
<name>A0A8S0RK42_OLEEU</name>
<evidence type="ECO:0000256" key="1">
    <source>
        <dbReference type="ARBA" id="ARBA00006040"/>
    </source>
</evidence>
<keyword evidence="2 7" id="KW-0645">Protease</keyword>
<comment type="similarity">
    <text evidence="1 7">Belongs to the peptidase M3 family.</text>
</comment>
<dbReference type="SUPFAM" id="SSF55486">
    <property type="entry name" value="Metalloproteases ('zincins'), catalytic domain"/>
    <property type="match status" value="1"/>
</dbReference>
<dbReference type="InterPro" id="IPR045090">
    <property type="entry name" value="Pept_M3A_M3B"/>
</dbReference>
<evidence type="ECO:0000256" key="3">
    <source>
        <dbReference type="ARBA" id="ARBA00022723"/>
    </source>
</evidence>
<dbReference type="PANTHER" id="PTHR11804">
    <property type="entry name" value="PROTEASE M3 THIMET OLIGOPEPTIDASE-RELATED"/>
    <property type="match status" value="1"/>
</dbReference>
<evidence type="ECO:0000256" key="4">
    <source>
        <dbReference type="ARBA" id="ARBA00022801"/>
    </source>
</evidence>
<dbReference type="EMBL" id="CACTIH010003633">
    <property type="protein sequence ID" value="CAA2979725.1"/>
    <property type="molecule type" value="Genomic_DNA"/>
</dbReference>
<proteinExistence type="inferred from homology"/>
<reference evidence="9 10" key="1">
    <citation type="submission" date="2019-12" db="EMBL/GenBank/DDBJ databases">
        <authorList>
            <person name="Alioto T."/>
            <person name="Alioto T."/>
            <person name="Gomez Garrido J."/>
        </authorList>
    </citation>
    <scope>NUCLEOTIDE SEQUENCE [LARGE SCALE GENOMIC DNA]</scope>
</reference>
<sequence length="161" mass="17978">MKPWTSTYFSFSLSNPASLGDIIMSIAKHYETGESLPEDVCLSIIPARTFRGGSQLLCQLRYAGVDLELHSNYVPGRPESIYDIDQRWAEVLAYDVFAAFEEAGLDNDQTLREIGTRFRETVLALGGGKLPNEVFLEFRGREPLPDSFLRYNGLLPAIIAA</sequence>
<keyword evidence="4 7" id="KW-0378">Hydrolase</keyword>
<feature type="domain" description="Peptidase M3A/M3B catalytic" evidence="8">
    <location>
        <begin position="88"/>
        <end position="153"/>
    </location>
</feature>
<dbReference type="GO" id="GO:0006508">
    <property type="term" value="P:proteolysis"/>
    <property type="evidence" value="ECO:0007669"/>
    <property type="project" value="UniProtKB-KW"/>
</dbReference>
<accession>A0A8S0RK42</accession>
<organism evidence="9 10">
    <name type="scientific">Olea europaea subsp. europaea</name>
    <dbReference type="NCBI Taxonomy" id="158383"/>
    <lineage>
        <taxon>Eukaryota</taxon>
        <taxon>Viridiplantae</taxon>
        <taxon>Streptophyta</taxon>
        <taxon>Embryophyta</taxon>
        <taxon>Tracheophyta</taxon>
        <taxon>Spermatophyta</taxon>
        <taxon>Magnoliopsida</taxon>
        <taxon>eudicotyledons</taxon>
        <taxon>Gunneridae</taxon>
        <taxon>Pentapetalae</taxon>
        <taxon>asterids</taxon>
        <taxon>lamiids</taxon>
        <taxon>Lamiales</taxon>
        <taxon>Oleaceae</taxon>
        <taxon>Oleeae</taxon>
        <taxon>Olea</taxon>
    </lineage>
</organism>
<protein>
    <submittedName>
        <fullName evidence="9">Probable cytosolic oligopeptidase A</fullName>
    </submittedName>
</protein>
<dbReference type="Gramene" id="OE9A057247T1">
    <property type="protein sequence ID" value="OE9A057247C1"/>
    <property type="gene ID" value="OE9A057247"/>
</dbReference>
<keyword evidence="3 7" id="KW-0479">Metal-binding</keyword>
<dbReference type="PANTHER" id="PTHR11804:SF83">
    <property type="entry name" value="LD37516P"/>
    <property type="match status" value="1"/>
</dbReference>
<evidence type="ECO:0000256" key="7">
    <source>
        <dbReference type="RuleBase" id="RU003435"/>
    </source>
</evidence>
<dbReference type="GO" id="GO:0004222">
    <property type="term" value="F:metalloendopeptidase activity"/>
    <property type="evidence" value="ECO:0007669"/>
    <property type="project" value="InterPro"/>
</dbReference>
<evidence type="ECO:0000313" key="10">
    <source>
        <dbReference type="Proteomes" id="UP000594638"/>
    </source>
</evidence>